<dbReference type="FunFam" id="3.30.559.10:FF:000007">
    <property type="entry name" value="Dihydrolipoamide acetyltransferase component of pyruvate dehydrogenase complex"/>
    <property type="match status" value="1"/>
</dbReference>
<protein>
    <recommendedName>
        <fullName evidence="6">Dihydrolipoamide acetyltransferase component of pyruvate dehydrogenase complex</fullName>
        <ecNumber evidence="6">2.3.1.-</ecNumber>
    </recommendedName>
</protein>
<dbReference type="CDD" id="cd06849">
    <property type="entry name" value="lipoyl_domain"/>
    <property type="match status" value="1"/>
</dbReference>
<evidence type="ECO:0000256" key="4">
    <source>
        <dbReference type="ARBA" id="ARBA00022823"/>
    </source>
</evidence>
<dbReference type="InterPro" id="IPR004167">
    <property type="entry name" value="PSBD"/>
</dbReference>
<dbReference type="InterPro" id="IPR003016">
    <property type="entry name" value="2-oxoA_DH_lipoyl-BS"/>
</dbReference>
<comment type="similarity">
    <text evidence="2 6">Belongs to the 2-oxoacid dehydrogenase family.</text>
</comment>
<name>A0A841HW59_9DEIO</name>
<dbReference type="SUPFAM" id="SSF51230">
    <property type="entry name" value="Single hybrid motif"/>
    <property type="match status" value="1"/>
</dbReference>
<feature type="domain" description="Peripheral subunit-binding (PSBD)" evidence="9">
    <location>
        <begin position="177"/>
        <end position="214"/>
    </location>
</feature>
<proteinExistence type="inferred from homology"/>
<keyword evidence="3 6" id="KW-0808">Transferase</keyword>
<dbReference type="GO" id="GO:0031405">
    <property type="term" value="F:lipoic acid binding"/>
    <property type="evidence" value="ECO:0007669"/>
    <property type="project" value="TreeGrafter"/>
</dbReference>
<evidence type="ECO:0000256" key="7">
    <source>
        <dbReference type="SAM" id="MobiDB-lite"/>
    </source>
</evidence>
<evidence type="ECO:0000313" key="10">
    <source>
        <dbReference type="EMBL" id="MBB6097073.1"/>
    </source>
</evidence>
<dbReference type="PROSITE" id="PS50968">
    <property type="entry name" value="BIOTINYL_LIPOYL"/>
    <property type="match status" value="1"/>
</dbReference>
<dbReference type="EMBL" id="JACHHG010000002">
    <property type="protein sequence ID" value="MBB6097073.1"/>
    <property type="molecule type" value="Genomic_DNA"/>
</dbReference>
<dbReference type="PANTHER" id="PTHR43178:SF5">
    <property type="entry name" value="LIPOAMIDE ACYLTRANSFERASE COMPONENT OF BRANCHED-CHAIN ALPHA-KETO ACID DEHYDROGENASE COMPLEX, MITOCHONDRIAL"/>
    <property type="match status" value="1"/>
</dbReference>
<sequence length="493" mass="51701">MAKELLMPEMAESVVEGEILKWLVEEGDEIKLEQPVVEVMTDKVTVELPSPFAGKLVKKLVKEGDIVAVHAPIALVEDGSDSSGVPSGGNAASGAATKDVAPDQAAADRGRDAATQDAKQAASDADTDISASASAVGSDYGTPQKKGKLSFGGRGSSQGRAAGAEAKAATNRYGRVLAVPAARQMARENGVDIAEIPGSGPNGRVGVDDVRAYLDRGTDGAAQAAPAQQAAQPAATAKAPATGGMPVQPVQYKTPKGYEGRETRTPLRGLRRAISNQMLASHLYTVRTLTVDEADMTELVALRGRTKEKAAARGVKLTYLPFIVKAAAAALKKFPNLNSSIDEAAQEIVRKSYYNLGIAVDTEAGLLVPVLRDVDSKSILEIAQNINDAAGRAREGKLTAEDSTGGTFSITNMGSAGSLVSFPIINAPEAAILGVHTIQERPVGRNGQIVLRQMMYLSLSFDHRIADGAEGARFLKEIVRLLENPDDLLLEGI</sequence>
<dbReference type="Gene3D" id="2.40.50.100">
    <property type="match status" value="1"/>
</dbReference>
<evidence type="ECO:0000259" key="9">
    <source>
        <dbReference type="PROSITE" id="PS51826"/>
    </source>
</evidence>
<comment type="caution">
    <text evidence="10">The sequence shown here is derived from an EMBL/GenBank/DDBJ whole genome shotgun (WGS) entry which is preliminary data.</text>
</comment>
<accession>A0A841HW59</accession>
<feature type="compositionally biased region" description="Low complexity" evidence="7">
    <location>
        <begin position="157"/>
        <end position="168"/>
    </location>
</feature>
<dbReference type="Pfam" id="PF00198">
    <property type="entry name" value="2-oxoacid_dh"/>
    <property type="match status" value="1"/>
</dbReference>
<organism evidence="10 11">
    <name type="scientific">Deinobacterium chartae</name>
    <dbReference type="NCBI Taxonomy" id="521158"/>
    <lineage>
        <taxon>Bacteria</taxon>
        <taxon>Thermotogati</taxon>
        <taxon>Deinococcota</taxon>
        <taxon>Deinococci</taxon>
        <taxon>Deinococcales</taxon>
        <taxon>Deinococcaceae</taxon>
        <taxon>Deinobacterium</taxon>
    </lineage>
</organism>
<dbReference type="InterPro" id="IPR001078">
    <property type="entry name" value="2-oxoacid_DH_actylTfrase"/>
</dbReference>
<dbReference type="PANTHER" id="PTHR43178">
    <property type="entry name" value="DIHYDROLIPOAMIDE ACETYLTRANSFERASE COMPONENT OF PYRUVATE DEHYDROGENASE COMPLEX"/>
    <property type="match status" value="1"/>
</dbReference>
<dbReference type="Gene3D" id="4.10.320.10">
    <property type="entry name" value="E3-binding domain"/>
    <property type="match status" value="1"/>
</dbReference>
<comment type="cofactor">
    <cofactor evidence="1 6">
        <name>(R)-lipoate</name>
        <dbReference type="ChEBI" id="CHEBI:83088"/>
    </cofactor>
</comment>
<dbReference type="Pfam" id="PF02817">
    <property type="entry name" value="E3_binding"/>
    <property type="match status" value="1"/>
</dbReference>
<dbReference type="GO" id="GO:0016407">
    <property type="term" value="F:acetyltransferase activity"/>
    <property type="evidence" value="ECO:0007669"/>
    <property type="project" value="TreeGrafter"/>
</dbReference>
<keyword evidence="5 6" id="KW-0012">Acyltransferase</keyword>
<dbReference type="RefSeq" id="WP_183984167.1">
    <property type="nucleotide sequence ID" value="NZ_JACHHG010000002.1"/>
</dbReference>
<evidence type="ECO:0000256" key="5">
    <source>
        <dbReference type="ARBA" id="ARBA00023315"/>
    </source>
</evidence>
<keyword evidence="10" id="KW-0670">Pyruvate</keyword>
<feature type="compositionally biased region" description="Low complexity" evidence="7">
    <location>
        <begin position="221"/>
        <end position="241"/>
    </location>
</feature>
<dbReference type="GO" id="GO:0005737">
    <property type="term" value="C:cytoplasm"/>
    <property type="evidence" value="ECO:0007669"/>
    <property type="project" value="TreeGrafter"/>
</dbReference>
<evidence type="ECO:0000256" key="2">
    <source>
        <dbReference type="ARBA" id="ARBA00007317"/>
    </source>
</evidence>
<dbReference type="InterPro" id="IPR036625">
    <property type="entry name" value="E3-bd_dom_sf"/>
</dbReference>
<dbReference type="InterPro" id="IPR050743">
    <property type="entry name" value="2-oxoacid_DH_E2_comp"/>
</dbReference>
<dbReference type="AlphaFoldDB" id="A0A841HW59"/>
<gene>
    <name evidence="10" type="ORF">HNR42_000487</name>
</gene>
<feature type="domain" description="Lipoyl-binding" evidence="8">
    <location>
        <begin position="2"/>
        <end position="77"/>
    </location>
</feature>
<feature type="region of interest" description="Disordered" evidence="7">
    <location>
        <begin position="218"/>
        <end position="262"/>
    </location>
</feature>
<dbReference type="InterPro" id="IPR000089">
    <property type="entry name" value="Biotin_lipoyl"/>
</dbReference>
<dbReference type="PROSITE" id="PS51826">
    <property type="entry name" value="PSBD"/>
    <property type="match status" value="1"/>
</dbReference>
<feature type="compositionally biased region" description="Low complexity" evidence="7">
    <location>
        <begin position="115"/>
        <end position="135"/>
    </location>
</feature>
<feature type="region of interest" description="Disordered" evidence="7">
    <location>
        <begin position="77"/>
        <end position="168"/>
    </location>
</feature>
<dbReference type="PROSITE" id="PS00189">
    <property type="entry name" value="LIPOYL"/>
    <property type="match status" value="1"/>
</dbReference>
<dbReference type="Gene3D" id="3.30.559.10">
    <property type="entry name" value="Chloramphenicol acetyltransferase-like domain"/>
    <property type="match status" value="1"/>
</dbReference>
<dbReference type="SUPFAM" id="SSF52777">
    <property type="entry name" value="CoA-dependent acyltransferases"/>
    <property type="match status" value="1"/>
</dbReference>
<evidence type="ECO:0000256" key="3">
    <source>
        <dbReference type="ARBA" id="ARBA00022679"/>
    </source>
</evidence>
<dbReference type="Pfam" id="PF00364">
    <property type="entry name" value="Biotin_lipoyl"/>
    <property type="match status" value="1"/>
</dbReference>
<evidence type="ECO:0000256" key="6">
    <source>
        <dbReference type="RuleBase" id="RU003423"/>
    </source>
</evidence>
<keyword evidence="11" id="KW-1185">Reference proteome</keyword>
<dbReference type="InterPro" id="IPR023213">
    <property type="entry name" value="CAT-like_dom_sf"/>
</dbReference>
<keyword evidence="4 6" id="KW-0450">Lipoyl</keyword>
<dbReference type="EC" id="2.3.1.-" evidence="6"/>
<dbReference type="InterPro" id="IPR011053">
    <property type="entry name" value="Single_hybrid_motif"/>
</dbReference>
<evidence type="ECO:0000256" key="1">
    <source>
        <dbReference type="ARBA" id="ARBA00001938"/>
    </source>
</evidence>
<dbReference type="SUPFAM" id="SSF47005">
    <property type="entry name" value="Peripheral subunit-binding domain of 2-oxo acid dehydrogenase complex"/>
    <property type="match status" value="1"/>
</dbReference>
<evidence type="ECO:0000259" key="8">
    <source>
        <dbReference type="PROSITE" id="PS50968"/>
    </source>
</evidence>
<reference evidence="10 11" key="1">
    <citation type="submission" date="2020-08" db="EMBL/GenBank/DDBJ databases">
        <title>Genomic Encyclopedia of Type Strains, Phase IV (KMG-IV): sequencing the most valuable type-strain genomes for metagenomic binning, comparative biology and taxonomic classification.</title>
        <authorList>
            <person name="Goeker M."/>
        </authorList>
    </citation>
    <scope>NUCLEOTIDE SEQUENCE [LARGE SCALE GENOMIC DNA]</scope>
    <source>
        <strain evidence="10 11">DSM 21458</strain>
    </source>
</reference>
<dbReference type="Proteomes" id="UP000569951">
    <property type="component" value="Unassembled WGS sequence"/>
</dbReference>
<evidence type="ECO:0000313" key="11">
    <source>
        <dbReference type="Proteomes" id="UP000569951"/>
    </source>
</evidence>